<evidence type="ECO:0000256" key="1">
    <source>
        <dbReference type="ARBA" id="ARBA00022679"/>
    </source>
</evidence>
<evidence type="ECO:0000259" key="3">
    <source>
        <dbReference type="PROSITE" id="PS51186"/>
    </source>
</evidence>
<dbReference type="GO" id="GO:0016747">
    <property type="term" value="F:acyltransferase activity, transferring groups other than amino-acyl groups"/>
    <property type="evidence" value="ECO:0007669"/>
    <property type="project" value="InterPro"/>
</dbReference>
<dbReference type="PROSITE" id="PS51186">
    <property type="entry name" value="GNAT"/>
    <property type="match status" value="1"/>
</dbReference>
<comment type="caution">
    <text evidence="4">The sequence shown here is derived from an EMBL/GenBank/DDBJ whole genome shotgun (WGS) entry which is preliminary data.</text>
</comment>
<dbReference type="RefSeq" id="WP_180095250.1">
    <property type="nucleotide sequence ID" value="NZ_CAXAZJ010000004.1"/>
</dbReference>
<feature type="domain" description="N-acetyltransferase" evidence="3">
    <location>
        <begin position="3"/>
        <end position="151"/>
    </location>
</feature>
<dbReference type="Proteomes" id="UP000520876">
    <property type="component" value="Unassembled WGS sequence"/>
</dbReference>
<sequence>MSLCFRETRCDDVDELFDVRSKTRENPISRTRLAQLGITHASSVEGFESGDLYGWVCVSHEKVVGFCTGQISTGKVLVLAVLPAFEGLGVGKQLLGKVVAKLLQSGKNPVWLAADSNSAVRAHGFYRRLGWEPIGQVLENGDEILEYRGAS</sequence>
<dbReference type="InterPro" id="IPR016181">
    <property type="entry name" value="Acyl_CoA_acyltransferase"/>
</dbReference>
<dbReference type="Gene3D" id="3.40.630.30">
    <property type="match status" value="1"/>
</dbReference>
<proteinExistence type="predicted"/>
<keyword evidence="1 4" id="KW-0808">Transferase</keyword>
<dbReference type="SUPFAM" id="SSF55729">
    <property type="entry name" value="Acyl-CoA N-acyltransferases (Nat)"/>
    <property type="match status" value="1"/>
</dbReference>
<dbReference type="EMBL" id="JACCGK010000020">
    <property type="protein sequence ID" value="NYT74702.1"/>
    <property type="molecule type" value="Genomic_DNA"/>
</dbReference>
<keyword evidence="5" id="KW-1185">Reference proteome</keyword>
<dbReference type="AlphaFoldDB" id="A0A7Z0NAN4"/>
<keyword evidence="2" id="KW-0012">Acyltransferase</keyword>
<dbReference type="PANTHER" id="PTHR43877">
    <property type="entry name" value="AMINOALKYLPHOSPHONATE N-ACETYLTRANSFERASE-RELATED-RELATED"/>
    <property type="match status" value="1"/>
</dbReference>
<evidence type="ECO:0000313" key="5">
    <source>
        <dbReference type="Proteomes" id="UP000520876"/>
    </source>
</evidence>
<protein>
    <submittedName>
        <fullName evidence="4">GNAT family N-acetyltransferase</fullName>
    </submittedName>
</protein>
<organism evidence="4 5">
    <name type="scientific">Vreelandella sedimenti</name>
    <dbReference type="NCBI Taxonomy" id="2729618"/>
    <lineage>
        <taxon>Bacteria</taxon>
        <taxon>Pseudomonadati</taxon>
        <taxon>Pseudomonadota</taxon>
        <taxon>Gammaproteobacteria</taxon>
        <taxon>Oceanospirillales</taxon>
        <taxon>Halomonadaceae</taxon>
        <taxon>Vreelandella</taxon>
    </lineage>
</organism>
<dbReference type="InterPro" id="IPR050832">
    <property type="entry name" value="Bact_Acetyltransf"/>
</dbReference>
<gene>
    <name evidence="4" type="ORF">HZU72_20120</name>
</gene>
<dbReference type="Pfam" id="PF00583">
    <property type="entry name" value="Acetyltransf_1"/>
    <property type="match status" value="1"/>
</dbReference>
<name>A0A7Z0NAN4_9GAMM</name>
<evidence type="ECO:0000313" key="4">
    <source>
        <dbReference type="EMBL" id="NYT74702.1"/>
    </source>
</evidence>
<evidence type="ECO:0000256" key="2">
    <source>
        <dbReference type="ARBA" id="ARBA00023315"/>
    </source>
</evidence>
<accession>A0A7Z0NAN4</accession>
<dbReference type="InterPro" id="IPR000182">
    <property type="entry name" value="GNAT_dom"/>
</dbReference>
<reference evidence="4 5" key="1">
    <citation type="submission" date="2020-07" db="EMBL/GenBank/DDBJ databases">
        <title>Halomonas sp. QX-2 draft genome sequence.</title>
        <authorList>
            <person name="Qiu X."/>
        </authorList>
    </citation>
    <scope>NUCLEOTIDE SEQUENCE [LARGE SCALE GENOMIC DNA]</scope>
    <source>
        <strain evidence="4 5">QX-2</strain>
    </source>
</reference>
<dbReference type="CDD" id="cd04301">
    <property type="entry name" value="NAT_SF"/>
    <property type="match status" value="1"/>
</dbReference>